<sequence length="202" mass="23361">GNEFRLDDVVLKIPVGALYKTLDFRYEIMDQQKGTFSPLYSFVDPYTPMQLACDLGIRSVGLPPELQEKALIVVMNEEGELGSAGGEWKDSMVWTQVREFGKYTIMVDTTVPEIHSLDLDGSGDEVARKTIRFKVSDEISGIKSYEGYIDNQWVLFEYDLINDLVFYRIDPERLSSGKDHELELYIIDNKENIAYYYAEFYW</sequence>
<dbReference type="EMBL" id="LAZR01028825">
    <property type="protein sequence ID" value="KKL61420.1"/>
    <property type="molecule type" value="Genomic_DNA"/>
</dbReference>
<reference evidence="1" key="1">
    <citation type="journal article" date="2015" name="Nature">
        <title>Complex archaea that bridge the gap between prokaryotes and eukaryotes.</title>
        <authorList>
            <person name="Spang A."/>
            <person name="Saw J.H."/>
            <person name="Jorgensen S.L."/>
            <person name="Zaremba-Niedzwiedzka K."/>
            <person name="Martijn J."/>
            <person name="Lind A.E."/>
            <person name="van Eijk R."/>
            <person name="Schleper C."/>
            <person name="Guy L."/>
            <person name="Ettema T.J."/>
        </authorList>
    </citation>
    <scope>NUCLEOTIDE SEQUENCE</scope>
</reference>
<comment type="caution">
    <text evidence="1">The sequence shown here is derived from an EMBL/GenBank/DDBJ whole genome shotgun (WGS) entry which is preliminary data.</text>
</comment>
<organism evidence="1">
    <name type="scientific">marine sediment metagenome</name>
    <dbReference type="NCBI Taxonomy" id="412755"/>
    <lineage>
        <taxon>unclassified sequences</taxon>
        <taxon>metagenomes</taxon>
        <taxon>ecological metagenomes</taxon>
    </lineage>
</organism>
<proteinExistence type="predicted"/>
<gene>
    <name evidence="1" type="ORF">LCGC14_2195500</name>
</gene>
<protein>
    <submittedName>
        <fullName evidence="1">Uncharacterized protein</fullName>
    </submittedName>
</protein>
<name>A0A0F9FVQ3_9ZZZZ</name>
<feature type="non-terminal residue" evidence="1">
    <location>
        <position position="1"/>
    </location>
</feature>
<evidence type="ECO:0000313" key="1">
    <source>
        <dbReference type="EMBL" id="KKL61420.1"/>
    </source>
</evidence>
<accession>A0A0F9FVQ3</accession>
<dbReference type="AlphaFoldDB" id="A0A0F9FVQ3"/>